<organism evidence="4 5">
    <name type="scientific">Tanacetum coccineum</name>
    <dbReference type="NCBI Taxonomy" id="301880"/>
    <lineage>
        <taxon>Eukaryota</taxon>
        <taxon>Viridiplantae</taxon>
        <taxon>Streptophyta</taxon>
        <taxon>Embryophyta</taxon>
        <taxon>Tracheophyta</taxon>
        <taxon>Spermatophyta</taxon>
        <taxon>Magnoliopsida</taxon>
        <taxon>eudicotyledons</taxon>
        <taxon>Gunneridae</taxon>
        <taxon>Pentapetalae</taxon>
        <taxon>asterids</taxon>
        <taxon>campanulids</taxon>
        <taxon>Asterales</taxon>
        <taxon>Asteraceae</taxon>
        <taxon>Asteroideae</taxon>
        <taxon>Anthemideae</taxon>
        <taxon>Anthemidinae</taxon>
        <taxon>Tanacetum</taxon>
    </lineage>
</organism>
<evidence type="ECO:0000256" key="1">
    <source>
        <dbReference type="PROSITE-ProRule" id="PRU00047"/>
    </source>
</evidence>
<dbReference type="EMBL" id="BQNB010015597">
    <property type="protein sequence ID" value="GJT41870.1"/>
    <property type="molecule type" value="Genomic_DNA"/>
</dbReference>
<dbReference type="InterPro" id="IPR001878">
    <property type="entry name" value="Znf_CCHC"/>
</dbReference>
<evidence type="ECO:0000313" key="4">
    <source>
        <dbReference type="EMBL" id="GJT41870.1"/>
    </source>
</evidence>
<dbReference type="Pfam" id="PF03732">
    <property type="entry name" value="Retrotrans_gag"/>
    <property type="match status" value="1"/>
</dbReference>
<feature type="domain" description="CCHC-type" evidence="3">
    <location>
        <begin position="738"/>
        <end position="754"/>
    </location>
</feature>
<keyword evidence="1" id="KW-0479">Metal-binding</keyword>
<sequence>SLDESVGSPPSWVILFGDIPTIIPSTSVVARETSTIAPVISSAAPVVETTVVTSPTGLYGLVPYSGSDSDSPDEIKVASRPSSSYEFPISPVTAPLGIHRRSAILIRPGKAILFGRPYRTHLNGPRKLLTVRKRVGPLPAHRLAWRHASPRSSDHHLSSSSSSSDSSPVHSLGLDAPDQAHSGSSTRDVSPRLGYPPRRAPVVSSSVDSSERPLHSSSHFARPSCKRCRSLVDSVPSSTLVMGSLALTHADLLPPRKRFRDSYSSEASIEEDTEIDPIETEVNMKLGIGDGDDVRDHVEIDPRDVKDDTEEYEADTSAGDTVEVGIDPMSAPIVKEEIVEPAGEDSSNSSGTRDGIVRIVGIETVQRRLEADQLIARGQRVSMVERIGSLRLENLKVYAMLDIERDRVNSLQLHMSLLQEEFRQVYRDRDDTQGRLRRTMTNTRFDMTPAAIEEMINQHVDTALEARRVNRDLELGIGNDNEGDGNGDGTGNGTRNGNNGGNNGDGNENRNVNRRGDRPVAHECTYQDFMKCQPLGFKGTEGVVGLIRWSEKMETVFHISNCLERYQVKYATCTLLDSAFTWWNSHKRTIGTNDAYVLSWRELLKLMTEVYCPRNEIQKMETELWNFLVKNNDMATYNQSFQELTMICTKMVPEEEDRVEKFIGGLPDNIQGNVIAAEPTRLQDAVRIANNLMDQKLKGYVNVARAYMAGNNEKNGYEGTLSFCNKCKLHHEGHCIAKCCNCKRIGHLARDCRSVVTVTTQGTLGLNQVAFDLLRDALSAIFGLSELKAWDARDALGYILDCTLKDLASDEEIEEPMKDHPLPTDASPTALSPGYIADSDPEEDEEDDEESLPPPEGVQEGAPSSGRPFYCPLKLRIQKAFETDDETMTTVDQGMSVEEIERVIAERVANAIEAIAIYETKTNMARKSISQTEQQECKVAGNANNKRKWEGNHNGQCTIKDGNCKKVGHMTRECRNPTAARNQQTHTCYKCGSQRHFKSKCPIVNFQKHVDKKISTLFERQAENKRKLNNTSKDNQNQQQPNKRQNTGKAYAAGHGEKKYYGGSKPLCPKCNYHHDGPCPPKCHRCNIVGHLVRNCRRPTNDNTANNQRGTGTSQKVNCYECGNQGHYRRDCPERKNQSHKNQIGGTGAHGVVHTLREGGNRSRS</sequence>
<feature type="domain" description="CCHC-type" evidence="3">
    <location>
        <begin position="1119"/>
        <end position="1134"/>
    </location>
</feature>
<comment type="caution">
    <text evidence="4">The sequence shown here is derived from an EMBL/GenBank/DDBJ whole genome shotgun (WGS) entry which is preliminary data.</text>
</comment>
<keyword evidence="4" id="KW-0695">RNA-directed DNA polymerase</keyword>
<dbReference type="GO" id="GO:0003964">
    <property type="term" value="F:RNA-directed DNA polymerase activity"/>
    <property type="evidence" value="ECO:0007669"/>
    <property type="project" value="UniProtKB-KW"/>
</dbReference>
<gene>
    <name evidence="4" type="ORF">Tco_0941735</name>
</gene>
<feature type="compositionally biased region" description="Low complexity" evidence="2">
    <location>
        <begin position="158"/>
        <end position="172"/>
    </location>
</feature>
<feature type="non-terminal residue" evidence="4">
    <location>
        <position position="1"/>
    </location>
</feature>
<reference evidence="4" key="1">
    <citation type="journal article" date="2022" name="Int. J. Mol. Sci.">
        <title>Draft Genome of Tanacetum Coccineum: Genomic Comparison of Closely Related Tanacetum-Family Plants.</title>
        <authorList>
            <person name="Yamashiro T."/>
            <person name="Shiraishi A."/>
            <person name="Nakayama K."/>
            <person name="Satake H."/>
        </authorList>
    </citation>
    <scope>NUCLEOTIDE SEQUENCE</scope>
</reference>
<reference evidence="4" key="2">
    <citation type="submission" date="2022-01" db="EMBL/GenBank/DDBJ databases">
        <authorList>
            <person name="Yamashiro T."/>
            <person name="Shiraishi A."/>
            <person name="Satake H."/>
            <person name="Nakayama K."/>
        </authorList>
    </citation>
    <scope>NUCLEOTIDE SEQUENCE</scope>
</reference>
<dbReference type="InterPro" id="IPR036875">
    <property type="entry name" value="Znf_CCHC_sf"/>
</dbReference>
<feature type="compositionally biased region" description="Low complexity" evidence="2">
    <location>
        <begin position="1035"/>
        <end position="1045"/>
    </location>
</feature>
<keyword evidence="1" id="KW-0862">Zinc</keyword>
<evidence type="ECO:0000259" key="3">
    <source>
        <dbReference type="PROSITE" id="PS50158"/>
    </source>
</evidence>
<feature type="region of interest" description="Disordered" evidence="2">
    <location>
        <begin position="144"/>
        <end position="220"/>
    </location>
</feature>
<keyword evidence="1" id="KW-0863">Zinc-finger</keyword>
<accession>A0ABQ5DRR9</accession>
<feature type="compositionally biased region" description="Basic and acidic residues" evidence="2">
    <location>
        <begin position="1155"/>
        <end position="1165"/>
    </location>
</feature>
<dbReference type="PANTHER" id="PTHR46565:SF20">
    <property type="entry name" value="COLD SHOCK DOMAIN-CONTAINING PROTEIN 4"/>
    <property type="match status" value="1"/>
</dbReference>
<feature type="region of interest" description="Disordered" evidence="2">
    <location>
        <begin position="1023"/>
        <end position="1051"/>
    </location>
</feature>
<dbReference type="SUPFAM" id="SSF57756">
    <property type="entry name" value="Retrovirus zinc finger-like domains"/>
    <property type="match status" value="2"/>
</dbReference>
<dbReference type="Gene3D" id="4.10.60.10">
    <property type="entry name" value="Zinc finger, CCHC-type"/>
    <property type="match status" value="2"/>
</dbReference>
<feature type="compositionally biased region" description="Acidic residues" evidence="2">
    <location>
        <begin position="839"/>
        <end position="851"/>
    </location>
</feature>
<dbReference type="Pfam" id="PF00098">
    <property type="entry name" value="zf-CCHC"/>
    <property type="match status" value="1"/>
</dbReference>
<feature type="region of interest" description="Disordered" evidence="2">
    <location>
        <begin position="815"/>
        <end position="868"/>
    </location>
</feature>
<dbReference type="InterPro" id="IPR005162">
    <property type="entry name" value="Retrotrans_gag_dom"/>
</dbReference>
<evidence type="ECO:0000313" key="5">
    <source>
        <dbReference type="Proteomes" id="UP001151760"/>
    </source>
</evidence>
<dbReference type="PANTHER" id="PTHR46565">
    <property type="entry name" value="COLD SHOCK DOMAIN PROTEIN 2"/>
    <property type="match status" value="1"/>
</dbReference>
<dbReference type="Proteomes" id="UP001151760">
    <property type="component" value="Unassembled WGS sequence"/>
</dbReference>
<name>A0ABQ5DRR9_9ASTR</name>
<feature type="region of interest" description="Disordered" evidence="2">
    <location>
        <begin position="475"/>
        <end position="515"/>
    </location>
</feature>
<protein>
    <submittedName>
        <fullName evidence="4">Reverse transcriptase domain-containing protein</fullName>
    </submittedName>
</protein>
<feature type="domain" description="CCHC-type" evidence="3">
    <location>
        <begin position="988"/>
        <end position="1002"/>
    </location>
</feature>
<feature type="region of interest" description="Disordered" evidence="2">
    <location>
        <begin position="1132"/>
        <end position="1165"/>
    </location>
</feature>
<dbReference type="SMART" id="SM00343">
    <property type="entry name" value="ZnF_C2HC"/>
    <property type="match status" value="5"/>
</dbReference>
<proteinExistence type="predicted"/>
<keyword evidence="5" id="KW-1185">Reference proteome</keyword>
<keyword evidence="4" id="KW-0548">Nucleotidyltransferase</keyword>
<dbReference type="PROSITE" id="PS50158">
    <property type="entry name" value="ZF_CCHC"/>
    <property type="match status" value="3"/>
</dbReference>
<evidence type="ECO:0000256" key="2">
    <source>
        <dbReference type="SAM" id="MobiDB-lite"/>
    </source>
</evidence>
<feature type="compositionally biased region" description="Gly residues" evidence="2">
    <location>
        <begin position="484"/>
        <end position="504"/>
    </location>
</feature>
<keyword evidence="4" id="KW-0808">Transferase</keyword>